<evidence type="ECO:0000256" key="6">
    <source>
        <dbReference type="ARBA" id="ARBA00022448"/>
    </source>
</evidence>
<comment type="function">
    <text evidence="1">The SecYEG-SecDF-YajC-YidC holo-translocon (HTL) protein secretase/insertase is a supercomplex required for protein secretion, insertion of proteins into membranes, and assembly of membrane protein complexes. While the SecYEG complex is essential for assembly of a number of proteins and complexes, the SecDF-YajC-YidC subcomplex facilitates these functions.</text>
</comment>
<dbReference type="PANTHER" id="PTHR33909:SF1">
    <property type="entry name" value="SEC TRANSLOCON ACCESSORY COMPLEX SUBUNIT YAJC"/>
    <property type="match status" value="1"/>
</dbReference>
<keyword evidence="8 13" id="KW-0812">Transmembrane</keyword>
<comment type="caution">
    <text evidence="14">The sequence shown here is derived from an EMBL/GenBank/DDBJ whole genome shotgun (WGS) entry which is preliminary data.</text>
</comment>
<keyword evidence="12 13" id="KW-0472">Membrane</keyword>
<evidence type="ECO:0000256" key="4">
    <source>
        <dbReference type="ARBA" id="ARBA00011718"/>
    </source>
</evidence>
<dbReference type="NCBIfam" id="TIGR00739">
    <property type="entry name" value="yajC"/>
    <property type="match status" value="1"/>
</dbReference>
<gene>
    <name evidence="14" type="primary">yajC</name>
    <name evidence="14" type="ORF">GRI40_04340</name>
</gene>
<evidence type="ECO:0000313" key="15">
    <source>
        <dbReference type="Proteomes" id="UP000439522"/>
    </source>
</evidence>
<evidence type="ECO:0000256" key="11">
    <source>
        <dbReference type="ARBA" id="ARBA00023010"/>
    </source>
</evidence>
<dbReference type="PANTHER" id="PTHR33909">
    <property type="entry name" value="SEC TRANSLOCON ACCESSORY COMPLEX SUBUNIT YAJC"/>
    <property type="match status" value="1"/>
</dbReference>
<accession>A0A6I4TB45</accession>
<dbReference type="EMBL" id="WTZA01000001">
    <property type="protein sequence ID" value="MXO74452.1"/>
    <property type="molecule type" value="Genomic_DNA"/>
</dbReference>
<evidence type="ECO:0000256" key="3">
    <source>
        <dbReference type="ARBA" id="ARBA00006742"/>
    </source>
</evidence>
<reference evidence="14 15" key="1">
    <citation type="submission" date="2019-12" db="EMBL/GenBank/DDBJ databases">
        <title>Genomic-based taxomic classification of the family Erythrobacteraceae.</title>
        <authorList>
            <person name="Xu L."/>
        </authorList>
    </citation>
    <scope>NUCLEOTIDE SEQUENCE [LARGE SCALE GENOMIC DNA]</scope>
    <source>
        <strain evidence="14 15">100921-2</strain>
    </source>
</reference>
<evidence type="ECO:0000256" key="2">
    <source>
        <dbReference type="ARBA" id="ARBA00004162"/>
    </source>
</evidence>
<evidence type="ECO:0000256" key="9">
    <source>
        <dbReference type="ARBA" id="ARBA00022927"/>
    </source>
</evidence>
<keyword evidence="9" id="KW-0653">Protein transport</keyword>
<dbReference type="AlphaFoldDB" id="A0A6I4TB45"/>
<keyword evidence="10 13" id="KW-1133">Transmembrane helix</keyword>
<dbReference type="RefSeq" id="WP_160610210.1">
    <property type="nucleotide sequence ID" value="NZ_WTZA01000001.1"/>
</dbReference>
<evidence type="ECO:0000313" key="14">
    <source>
        <dbReference type="EMBL" id="MXO74452.1"/>
    </source>
</evidence>
<evidence type="ECO:0000256" key="7">
    <source>
        <dbReference type="ARBA" id="ARBA00022475"/>
    </source>
</evidence>
<dbReference type="GO" id="GO:0015031">
    <property type="term" value="P:protein transport"/>
    <property type="evidence" value="ECO:0007669"/>
    <property type="project" value="UniProtKB-KW"/>
</dbReference>
<organism evidence="14 15">
    <name type="scientific">Tsuneonella aeria</name>
    <dbReference type="NCBI Taxonomy" id="1837929"/>
    <lineage>
        <taxon>Bacteria</taxon>
        <taxon>Pseudomonadati</taxon>
        <taxon>Pseudomonadota</taxon>
        <taxon>Alphaproteobacteria</taxon>
        <taxon>Sphingomonadales</taxon>
        <taxon>Erythrobacteraceae</taxon>
        <taxon>Tsuneonella</taxon>
    </lineage>
</organism>
<evidence type="ECO:0000256" key="13">
    <source>
        <dbReference type="SAM" id="Phobius"/>
    </source>
</evidence>
<comment type="similarity">
    <text evidence="3">Belongs to the YajC family.</text>
</comment>
<keyword evidence="6" id="KW-0813">Transport</keyword>
<evidence type="ECO:0000256" key="5">
    <source>
        <dbReference type="ARBA" id="ARBA00014962"/>
    </source>
</evidence>
<comment type="subcellular location">
    <subcellularLocation>
        <location evidence="2">Cell membrane</location>
        <topology evidence="2">Single-pass membrane protein</topology>
    </subcellularLocation>
</comment>
<dbReference type="SMART" id="SM01323">
    <property type="entry name" value="YajC"/>
    <property type="match status" value="1"/>
</dbReference>
<dbReference type="Pfam" id="PF02699">
    <property type="entry name" value="YajC"/>
    <property type="match status" value="1"/>
</dbReference>
<comment type="subunit">
    <text evidence="4">Part of the SecDF-YidC-YajC translocase complex. The SecDF-YidC-YajC translocase forms a supercomplex with SecYEG, called the holo-translocon (HTL).</text>
</comment>
<evidence type="ECO:0000256" key="12">
    <source>
        <dbReference type="ARBA" id="ARBA00023136"/>
    </source>
</evidence>
<keyword evidence="7" id="KW-1003">Cell membrane</keyword>
<dbReference type="OrthoDB" id="9811406at2"/>
<dbReference type="Proteomes" id="UP000439522">
    <property type="component" value="Unassembled WGS sequence"/>
</dbReference>
<sequence>MLDILAATTTAAAPPAWISWLPIVGMIAIFWFLLIRPQMRQQKAHREKIGGLKRGDQVVTAGGLVGKVLKVDEHYVDLELGQGVKVKAVKQTIGDVIPPAGTAAND</sequence>
<keyword evidence="11" id="KW-0811">Translocation</keyword>
<dbReference type="GO" id="GO:0005886">
    <property type="term" value="C:plasma membrane"/>
    <property type="evidence" value="ECO:0007669"/>
    <property type="project" value="UniProtKB-SubCell"/>
</dbReference>
<evidence type="ECO:0000256" key="8">
    <source>
        <dbReference type="ARBA" id="ARBA00022692"/>
    </source>
</evidence>
<keyword evidence="15" id="KW-1185">Reference proteome</keyword>
<feature type="transmembrane region" description="Helical" evidence="13">
    <location>
        <begin position="17"/>
        <end position="35"/>
    </location>
</feature>
<protein>
    <recommendedName>
        <fullName evidence="5">Sec translocon accessory complex subunit YajC</fullName>
    </recommendedName>
</protein>
<evidence type="ECO:0000256" key="1">
    <source>
        <dbReference type="ARBA" id="ARBA00002061"/>
    </source>
</evidence>
<name>A0A6I4TB45_9SPHN</name>
<evidence type="ECO:0000256" key="10">
    <source>
        <dbReference type="ARBA" id="ARBA00022989"/>
    </source>
</evidence>
<dbReference type="InterPro" id="IPR003849">
    <property type="entry name" value="Preprotein_translocase_YajC"/>
</dbReference>
<dbReference type="PRINTS" id="PR01853">
    <property type="entry name" value="YAJCTRNLCASE"/>
</dbReference>
<proteinExistence type="inferred from homology"/>